<dbReference type="Proteomes" id="UP000238362">
    <property type="component" value="Unassembled WGS sequence"/>
</dbReference>
<proteinExistence type="predicted"/>
<dbReference type="InterPro" id="IPR036291">
    <property type="entry name" value="NAD(P)-bd_dom_sf"/>
</dbReference>
<name>A0A2T0LNZ8_9PSEU</name>
<dbReference type="PANTHER" id="PTHR43162">
    <property type="match status" value="1"/>
</dbReference>
<evidence type="ECO:0000313" key="3">
    <source>
        <dbReference type="Proteomes" id="UP000238362"/>
    </source>
</evidence>
<dbReference type="InterPro" id="IPR051604">
    <property type="entry name" value="Ergot_Alk_Oxidoreductase"/>
</dbReference>
<sequence length="274" mass="29574">MTILVTGATGNIGRMVVDELRGCGEPVRALTTDPVKAALPPDVEVYEGYLGRPETLPAALAGVDKVYLAPLPATAGRFAELARDAGVRHVVALSSILADEHAEDPYARSFATIERAVEDAGLAWTHLCPGSFMENTLRWADSVRAEGVVAEPFPNATDTPIAMADIAAVAATALREDGHERRRYRLSGPEALTVPQQVRAIADALGRAVRYRELTREEARDRWLAQGVDAATADWLLSGGDDMRMTPEPGFTEATGRPGTTYAEWARRHAGLFR</sequence>
<dbReference type="Gene3D" id="3.40.50.720">
    <property type="entry name" value="NAD(P)-binding Rossmann-like Domain"/>
    <property type="match status" value="1"/>
</dbReference>
<dbReference type="AlphaFoldDB" id="A0A2T0LNZ8"/>
<comment type="caution">
    <text evidence="2">The sequence shown here is derived from an EMBL/GenBank/DDBJ whole genome shotgun (WGS) entry which is preliminary data.</text>
</comment>
<evidence type="ECO:0000259" key="1">
    <source>
        <dbReference type="Pfam" id="PF13460"/>
    </source>
</evidence>
<dbReference type="Gene3D" id="3.90.25.10">
    <property type="entry name" value="UDP-galactose 4-epimerase, domain 1"/>
    <property type="match status" value="1"/>
</dbReference>
<dbReference type="RefSeq" id="WP_106180935.1">
    <property type="nucleotide sequence ID" value="NZ_PVNH01000010.1"/>
</dbReference>
<protein>
    <submittedName>
        <fullName evidence="2">Uncharacterized protein YbjT (DUF2867 family)</fullName>
    </submittedName>
</protein>
<keyword evidence="3" id="KW-1185">Reference proteome</keyword>
<dbReference type="InterPro" id="IPR016040">
    <property type="entry name" value="NAD(P)-bd_dom"/>
</dbReference>
<feature type="domain" description="NAD(P)-binding" evidence="1">
    <location>
        <begin position="7"/>
        <end position="176"/>
    </location>
</feature>
<evidence type="ECO:0000313" key="2">
    <source>
        <dbReference type="EMBL" id="PRX44980.1"/>
    </source>
</evidence>
<dbReference type="PANTHER" id="PTHR43162:SF1">
    <property type="entry name" value="PRESTALK A DIFFERENTIATION PROTEIN A"/>
    <property type="match status" value="1"/>
</dbReference>
<dbReference type="Pfam" id="PF13460">
    <property type="entry name" value="NAD_binding_10"/>
    <property type="match status" value="1"/>
</dbReference>
<dbReference type="EMBL" id="PVNH01000010">
    <property type="protein sequence ID" value="PRX44980.1"/>
    <property type="molecule type" value="Genomic_DNA"/>
</dbReference>
<gene>
    <name evidence="2" type="ORF">B0I33_11079</name>
</gene>
<dbReference type="OrthoDB" id="3207931at2"/>
<reference evidence="2 3" key="1">
    <citation type="submission" date="2018-03" db="EMBL/GenBank/DDBJ databases">
        <title>Genomic Encyclopedia of Type Strains, Phase III (KMG-III): the genomes of soil and plant-associated and newly described type strains.</title>
        <authorList>
            <person name="Whitman W."/>
        </authorList>
    </citation>
    <scope>NUCLEOTIDE SEQUENCE [LARGE SCALE GENOMIC DNA]</scope>
    <source>
        <strain evidence="2 3">CGMCC 4.7125</strain>
    </source>
</reference>
<organism evidence="2 3">
    <name type="scientific">Prauserella shujinwangii</name>
    <dbReference type="NCBI Taxonomy" id="1453103"/>
    <lineage>
        <taxon>Bacteria</taxon>
        <taxon>Bacillati</taxon>
        <taxon>Actinomycetota</taxon>
        <taxon>Actinomycetes</taxon>
        <taxon>Pseudonocardiales</taxon>
        <taxon>Pseudonocardiaceae</taxon>
        <taxon>Prauserella</taxon>
    </lineage>
</organism>
<accession>A0A2T0LNZ8</accession>
<dbReference type="SUPFAM" id="SSF51735">
    <property type="entry name" value="NAD(P)-binding Rossmann-fold domains"/>
    <property type="match status" value="1"/>
</dbReference>